<dbReference type="AlphaFoldDB" id="A0A0L6VIW3"/>
<dbReference type="VEuPathDB" id="FungiDB:VP01_1524g1"/>
<protein>
    <submittedName>
        <fullName evidence="1">Uncharacterized protein</fullName>
    </submittedName>
</protein>
<dbReference type="Proteomes" id="UP000037035">
    <property type="component" value="Unassembled WGS sequence"/>
</dbReference>
<dbReference type="EMBL" id="LAVV01005831">
    <property type="protein sequence ID" value="KNZ60649.1"/>
    <property type="molecule type" value="Genomic_DNA"/>
</dbReference>
<reference evidence="1 2" key="1">
    <citation type="submission" date="2015-08" db="EMBL/GenBank/DDBJ databases">
        <title>Next Generation Sequencing and Analysis of the Genome of Puccinia sorghi L Schw, the Causal Agent of Maize Common Rust.</title>
        <authorList>
            <person name="Rochi L."/>
            <person name="Burguener G."/>
            <person name="Darino M."/>
            <person name="Turjanski A."/>
            <person name="Kreff E."/>
            <person name="Dieguez M.J."/>
            <person name="Sacco F."/>
        </authorList>
    </citation>
    <scope>NUCLEOTIDE SEQUENCE [LARGE SCALE GENOMIC DNA]</scope>
    <source>
        <strain evidence="1 2">RO10H11247</strain>
    </source>
</reference>
<organism evidence="1 2">
    <name type="scientific">Puccinia sorghi</name>
    <dbReference type="NCBI Taxonomy" id="27349"/>
    <lineage>
        <taxon>Eukaryota</taxon>
        <taxon>Fungi</taxon>
        <taxon>Dikarya</taxon>
        <taxon>Basidiomycota</taxon>
        <taxon>Pucciniomycotina</taxon>
        <taxon>Pucciniomycetes</taxon>
        <taxon>Pucciniales</taxon>
        <taxon>Pucciniaceae</taxon>
        <taxon>Puccinia</taxon>
    </lineage>
</organism>
<evidence type="ECO:0000313" key="1">
    <source>
        <dbReference type="EMBL" id="KNZ60649.1"/>
    </source>
</evidence>
<dbReference type="STRING" id="27349.A0A0L6VIW3"/>
<gene>
    <name evidence="1" type="ORF">VP01_1524g1</name>
</gene>
<accession>A0A0L6VIW3</accession>
<proteinExistence type="predicted"/>
<name>A0A0L6VIW3_9BASI</name>
<feature type="non-terminal residue" evidence="1">
    <location>
        <position position="1"/>
    </location>
</feature>
<comment type="caution">
    <text evidence="1">The sequence shown here is derived from an EMBL/GenBank/DDBJ whole genome shotgun (WGS) entry which is preliminary data.</text>
</comment>
<dbReference type="OrthoDB" id="2505141at2759"/>
<keyword evidence="2" id="KW-1185">Reference proteome</keyword>
<evidence type="ECO:0000313" key="2">
    <source>
        <dbReference type="Proteomes" id="UP000037035"/>
    </source>
</evidence>
<sequence length="450" mass="51220">VAGFSSHSAKQFCLWCDFLKTDIAQMKMGRSQTQMKTTQMDRRDSDSLKKIGQTNWGANIRAQPIDILGSCVLQHHFRYCWGINGNIKKQTDKTQKRGKWELAKNVSLGCSIWNIDQKKKLISCLGKEKNSKLKASKWHTLFYIHLPLAEISVFVDSEPINKFLAKNKEVIKNFIAVVRCNIVGLDKLRKEDSENLTLEYSKYTSSAENIFPNIKILPNHHYPLHIPEQMRWWGLLLAVSEFPGKRLIGKLQKCKTNQNTSKWKQTPMTMMERFCQAQRLQALHGLDCALDKEKSIRGRAKFELSKGAYQEILGFCWQVTPDLWSCSDLPHPDGAKYDTTDGHSAYSQVTNVIQVTGYGWAGTTIIQLLPAREFQHSNFLGDILRRVLVLHVQLGTLRYIYPSQVVGPIAYRSLPAWTLCSSGLSYLIGLLTGLSETLWPVNNDAIIIDL</sequence>